<dbReference type="InterPro" id="IPR036388">
    <property type="entry name" value="WH-like_DNA-bd_sf"/>
</dbReference>
<dbReference type="SMART" id="SM00345">
    <property type="entry name" value="HTH_GNTR"/>
    <property type="match status" value="1"/>
</dbReference>
<evidence type="ECO:0000313" key="5">
    <source>
        <dbReference type="EMBL" id="SDR77997.1"/>
    </source>
</evidence>
<gene>
    <name evidence="5" type="ORF">SAMN04489717_0529</name>
</gene>
<reference evidence="5 6" key="1">
    <citation type="submission" date="2016-10" db="EMBL/GenBank/DDBJ databases">
        <authorList>
            <person name="de Groot N.N."/>
        </authorList>
    </citation>
    <scope>NUCLEOTIDE SEQUENCE [LARGE SCALE GENOMIC DNA]</scope>
    <source>
        <strain evidence="5 6">DSM 22024</strain>
    </source>
</reference>
<evidence type="ECO:0000259" key="4">
    <source>
        <dbReference type="PROSITE" id="PS50949"/>
    </source>
</evidence>
<dbReference type="Gene3D" id="3.40.1410.10">
    <property type="entry name" value="Chorismate lyase-like"/>
    <property type="match status" value="1"/>
</dbReference>
<dbReference type="RefSeq" id="WP_092650207.1">
    <property type="nucleotide sequence ID" value="NZ_LT629732.1"/>
</dbReference>
<proteinExistence type="predicted"/>
<dbReference type="PANTHER" id="PTHR44846">
    <property type="entry name" value="MANNOSYL-D-GLYCERATE TRANSPORT/METABOLISM SYSTEM REPRESSOR MNGR-RELATED"/>
    <property type="match status" value="1"/>
</dbReference>
<protein>
    <submittedName>
        <fullName evidence="5">Transcriptional regulator, GntR family</fullName>
    </submittedName>
</protein>
<dbReference type="InterPro" id="IPR050679">
    <property type="entry name" value="Bact_HTH_transcr_reg"/>
</dbReference>
<evidence type="ECO:0000256" key="1">
    <source>
        <dbReference type="ARBA" id="ARBA00023015"/>
    </source>
</evidence>
<keyword evidence="3" id="KW-0804">Transcription</keyword>
<dbReference type="Gene3D" id="1.10.10.10">
    <property type="entry name" value="Winged helix-like DNA-binding domain superfamily/Winged helix DNA-binding domain"/>
    <property type="match status" value="1"/>
</dbReference>
<keyword evidence="2" id="KW-0238">DNA-binding</keyword>
<dbReference type="Pfam" id="PF07702">
    <property type="entry name" value="UTRA"/>
    <property type="match status" value="1"/>
</dbReference>
<dbReference type="PANTHER" id="PTHR44846:SF1">
    <property type="entry name" value="MANNOSYL-D-GLYCERATE TRANSPORT_METABOLISM SYSTEM REPRESSOR MNGR-RELATED"/>
    <property type="match status" value="1"/>
</dbReference>
<dbReference type="GO" id="GO:0045892">
    <property type="term" value="P:negative regulation of DNA-templated transcription"/>
    <property type="evidence" value="ECO:0007669"/>
    <property type="project" value="TreeGrafter"/>
</dbReference>
<dbReference type="CDD" id="cd07377">
    <property type="entry name" value="WHTH_GntR"/>
    <property type="match status" value="1"/>
</dbReference>
<evidence type="ECO:0000256" key="2">
    <source>
        <dbReference type="ARBA" id="ARBA00023125"/>
    </source>
</evidence>
<dbReference type="SUPFAM" id="SSF64288">
    <property type="entry name" value="Chorismate lyase-like"/>
    <property type="match status" value="1"/>
</dbReference>
<feature type="domain" description="HTH gntR-type" evidence="4">
    <location>
        <begin position="13"/>
        <end position="80"/>
    </location>
</feature>
<dbReference type="Pfam" id="PF00392">
    <property type="entry name" value="GntR"/>
    <property type="match status" value="1"/>
</dbReference>
<dbReference type="InterPro" id="IPR028978">
    <property type="entry name" value="Chorismate_lyase_/UTRA_dom_sf"/>
</dbReference>
<dbReference type="SMART" id="SM00866">
    <property type="entry name" value="UTRA"/>
    <property type="match status" value="1"/>
</dbReference>
<name>A0A1H1LU81_9ACTN</name>
<dbReference type="GO" id="GO:0003700">
    <property type="term" value="F:DNA-binding transcription factor activity"/>
    <property type="evidence" value="ECO:0007669"/>
    <property type="project" value="InterPro"/>
</dbReference>
<keyword evidence="6" id="KW-1185">Reference proteome</keyword>
<dbReference type="InterPro" id="IPR000524">
    <property type="entry name" value="Tscrpt_reg_HTH_GntR"/>
</dbReference>
<dbReference type="InterPro" id="IPR036390">
    <property type="entry name" value="WH_DNA-bd_sf"/>
</dbReference>
<evidence type="ECO:0000313" key="6">
    <source>
        <dbReference type="Proteomes" id="UP000198983"/>
    </source>
</evidence>
<dbReference type="STRING" id="117157.SAMN04489717_0529"/>
<accession>A0A1H1LU81</accession>
<dbReference type="PRINTS" id="PR00035">
    <property type="entry name" value="HTHGNTR"/>
</dbReference>
<dbReference type="PROSITE" id="PS50949">
    <property type="entry name" value="HTH_GNTR"/>
    <property type="match status" value="1"/>
</dbReference>
<dbReference type="Proteomes" id="UP000198983">
    <property type="component" value="Chromosome I"/>
</dbReference>
<organism evidence="5 6">
    <name type="scientific">Actinopolymorpha singaporensis</name>
    <dbReference type="NCBI Taxonomy" id="117157"/>
    <lineage>
        <taxon>Bacteria</taxon>
        <taxon>Bacillati</taxon>
        <taxon>Actinomycetota</taxon>
        <taxon>Actinomycetes</taxon>
        <taxon>Propionibacteriales</taxon>
        <taxon>Actinopolymorphaceae</taxon>
        <taxon>Actinopolymorpha</taxon>
    </lineage>
</organism>
<dbReference type="InterPro" id="IPR011663">
    <property type="entry name" value="UTRA"/>
</dbReference>
<dbReference type="AlphaFoldDB" id="A0A1H1LU81"/>
<dbReference type="SUPFAM" id="SSF46785">
    <property type="entry name" value="Winged helix' DNA-binding domain"/>
    <property type="match status" value="1"/>
</dbReference>
<keyword evidence="1" id="KW-0805">Transcription regulation</keyword>
<sequence length="255" mass="28155">MDDRHRVVTDGPVPKHTQLRRILESLIEDELAPDAPIPSERDLMAAHRVSRMTVREAIGQLVTEGRLYRVRGKGTFVAAPRVDSMLELTSFTEDMRRRGHEPATVVLRSVEAVPPAPVRRALGLTASQTAYRVERLRIADGVPMALENGWYAADRAPGLLDRDLSQSLYAVLSRSYGVVIDAAKQALRSEVADAQTARILGVTVGAPLLVLDRTSTAGGRPVEQITSWYRGDRYQVHIDLARASDAGRVPWHPAR</sequence>
<dbReference type="GO" id="GO:0003677">
    <property type="term" value="F:DNA binding"/>
    <property type="evidence" value="ECO:0007669"/>
    <property type="project" value="UniProtKB-KW"/>
</dbReference>
<dbReference type="EMBL" id="LT629732">
    <property type="protein sequence ID" value="SDR77997.1"/>
    <property type="molecule type" value="Genomic_DNA"/>
</dbReference>
<evidence type="ECO:0000256" key="3">
    <source>
        <dbReference type="ARBA" id="ARBA00023163"/>
    </source>
</evidence>
<dbReference type="OrthoDB" id="8584262at2"/>